<name>B0E1B1_LACBS</name>
<dbReference type="AlphaFoldDB" id="B0E1B1"/>
<proteinExistence type="predicted"/>
<keyword evidence="3" id="KW-1185">Reference proteome</keyword>
<organism evidence="3">
    <name type="scientific">Laccaria bicolor (strain S238N-H82 / ATCC MYA-4686)</name>
    <name type="common">Bicoloured deceiver</name>
    <name type="synonym">Laccaria laccata var. bicolor</name>
    <dbReference type="NCBI Taxonomy" id="486041"/>
    <lineage>
        <taxon>Eukaryota</taxon>
        <taxon>Fungi</taxon>
        <taxon>Dikarya</taxon>
        <taxon>Basidiomycota</taxon>
        <taxon>Agaricomycotina</taxon>
        <taxon>Agaricomycetes</taxon>
        <taxon>Agaricomycetidae</taxon>
        <taxon>Agaricales</taxon>
        <taxon>Agaricineae</taxon>
        <taxon>Hydnangiaceae</taxon>
        <taxon>Laccaria</taxon>
    </lineage>
</organism>
<feature type="transmembrane region" description="Helical" evidence="1">
    <location>
        <begin position="120"/>
        <end position="145"/>
    </location>
</feature>
<evidence type="ECO:0000313" key="2">
    <source>
        <dbReference type="EMBL" id="EDQ99429.1"/>
    </source>
</evidence>
<evidence type="ECO:0000313" key="3">
    <source>
        <dbReference type="Proteomes" id="UP000001194"/>
    </source>
</evidence>
<dbReference type="InParanoid" id="B0E1B1"/>
<keyword evidence="1" id="KW-1133">Transmembrane helix</keyword>
<dbReference type="HOGENOM" id="CLU_1030839_0_0_1"/>
<gene>
    <name evidence="2" type="ORF">LACBIDRAFT_335084</name>
</gene>
<dbReference type="RefSeq" id="XP_001889980.1">
    <property type="nucleotide sequence ID" value="XM_001889945.1"/>
</dbReference>
<dbReference type="OrthoDB" id="3208378at2759"/>
<keyword evidence="1" id="KW-0812">Transmembrane</keyword>
<feature type="transmembrane region" description="Helical" evidence="1">
    <location>
        <begin position="6"/>
        <end position="24"/>
    </location>
</feature>
<dbReference type="Proteomes" id="UP000001194">
    <property type="component" value="Unassembled WGS sequence"/>
</dbReference>
<evidence type="ECO:0000256" key="1">
    <source>
        <dbReference type="SAM" id="Phobius"/>
    </source>
</evidence>
<sequence>MAYGPFGLHFGLTALIATVCLCFLDGRTFNANSCRPQYVEADGSFSHPKSYAPLQSDVTTAVSLAATVTRVAAGWWATDLIWRSIFVSMERDGISAKALSQVVSNRPPAPRHFIQKSNAVIIYIILFATFAIDYFSAALTGSLVWEPASTLIPGRVALTGITRGVSGIDITGYFNHKPNRTLVVEVGSASAIVAWGIHPPDFFNGAEPSTVFRRVIKGAQYISVNSTLNTTMPYFALDAFEWVLDPDQVISKTWNYGADLQPSVANPGIS</sequence>
<dbReference type="GeneID" id="6085574"/>
<dbReference type="KEGG" id="lbc:LACBIDRAFT_335084"/>
<dbReference type="EMBL" id="DS547165">
    <property type="protein sequence ID" value="EDQ99429.1"/>
    <property type="molecule type" value="Genomic_DNA"/>
</dbReference>
<keyword evidence="1" id="KW-0472">Membrane</keyword>
<protein>
    <submittedName>
        <fullName evidence="2">Predicted protein</fullName>
    </submittedName>
</protein>
<reference evidence="2 3" key="1">
    <citation type="journal article" date="2008" name="Nature">
        <title>The genome of Laccaria bicolor provides insights into mycorrhizal symbiosis.</title>
        <authorList>
            <person name="Martin F."/>
            <person name="Aerts A."/>
            <person name="Ahren D."/>
            <person name="Brun A."/>
            <person name="Danchin E.G.J."/>
            <person name="Duchaussoy F."/>
            <person name="Gibon J."/>
            <person name="Kohler A."/>
            <person name="Lindquist E."/>
            <person name="Pereda V."/>
            <person name="Salamov A."/>
            <person name="Shapiro H.J."/>
            <person name="Wuyts J."/>
            <person name="Blaudez D."/>
            <person name="Buee M."/>
            <person name="Brokstein P."/>
            <person name="Canbaeck B."/>
            <person name="Cohen D."/>
            <person name="Courty P.E."/>
            <person name="Coutinho P.M."/>
            <person name="Delaruelle C."/>
            <person name="Detter J.C."/>
            <person name="Deveau A."/>
            <person name="DiFazio S."/>
            <person name="Duplessis S."/>
            <person name="Fraissinet-Tachet L."/>
            <person name="Lucic E."/>
            <person name="Frey-Klett P."/>
            <person name="Fourrey C."/>
            <person name="Feussner I."/>
            <person name="Gay G."/>
            <person name="Grimwood J."/>
            <person name="Hoegger P.J."/>
            <person name="Jain P."/>
            <person name="Kilaru S."/>
            <person name="Labbe J."/>
            <person name="Lin Y.C."/>
            <person name="Legue V."/>
            <person name="Le Tacon F."/>
            <person name="Marmeisse R."/>
            <person name="Melayah D."/>
            <person name="Montanini B."/>
            <person name="Muratet M."/>
            <person name="Nehls U."/>
            <person name="Niculita-Hirzel H."/>
            <person name="Oudot-Le Secq M.P."/>
            <person name="Peter M."/>
            <person name="Quesneville H."/>
            <person name="Rajashekar B."/>
            <person name="Reich M."/>
            <person name="Rouhier N."/>
            <person name="Schmutz J."/>
            <person name="Yin T."/>
            <person name="Chalot M."/>
            <person name="Henrissat B."/>
            <person name="Kuees U."/>
            <person name="Lucas S."/>
            <person name="Van de Peer Y."/>
            <person name="Podila G.K."/>
            <person name="Polle A."/>
            <person name="Pukkila P.J."/>
            <person name="Richardson P.M."/>
            <person name="Rouze P."/>
            <person name="Sanders I.R."/>
            <person name="Stajich J.E."/>
            <person name="Tunlid A."/>
            <person name="Tuskan G."/>
            <person name="Grigoriev I.V."/>
        </authorList>
    </citation>
    <scope>NUCLEOTIDE SEQUENCE [LARGE SCALE GENOMIC DNA]</scope>
    <source>
        <strain evidence="3">S238N-H82 / ATCC MYA-4686</strain>
    </source>
</reference>
<accession>B0E1B1</accession>